<dbReference type="AlphaFoldDB" id="A0A6A4GT67"/>
<sequence length="97" mass="11181">MRRTWEKRKKRRGARKGRLLWKTSMKNKPVARFLSEVPNQSIFHSSGFCVVMTREVVTCESPASTLLGKIPSKMEKVYTQSVDAVFMNLKKHDIGKP</sequence>
<reference evidence="1" key="1">
    <citation type="journal article" date="2019" name="Environ. Microbiol.">
        <title>Fungal ecological strategies reflected in gene transcription - a case study of two litter decomposers.</title>
        <authorList>
            <person name="Barbi F."/>
            <person name="Kohler A."/>
            <person name="Barry K."/>
            <person name="Baskaran P."/>
            <person name="Daum C."/>
            <person name="Fauchery L."/>
            <person name="Ihrmark K."/>
            <person name="Kuo A."/>
            <person name="LaButti K."/>
            <person name="Lipzen A."/>
            <person name="Morin E."/>
            <person name="Grigoriev I.V."/>
            <person name="Henrissat B."/>
            <person name="Lindahl B."/>
            <person name="Martin F."/>
        </authorList>
    </citation>
    <scope>NUCLEOTIDE SEQUENCE</scope>
    <source>
        <strain evidence="1">JB14</strain>
    </source>
</reference>
<keyword evidence="2" id="KW-1185">Reference proteome</keyword>
<name>A0A6A4GT67_9AGAR</name>
<organism evidence="1 2">
    <name type="scientific">Gymnopus androsaceus JB14</name>
    <dbReference type="NCBI Taxonomy" id="1447944"/>
    <lineage>
        <taxon>Eukaryota</taxon>
        <taxon>Fungi</taxon>
        <taxon>Dikarya</taxon>
        <taxon>Basidiomycota</taxon>
        <taxon>Agaricomycotina</taxon>
        <taxon>Agaricomycetes</taxon>
        <taxon>Agaricomycetidae</taxon>
        <taxon>Agaricales</taxon>
        <taxon>Marasmiineae</taxon>
        <taxon>Omphalotaceae</taxon>
        <taxon>Gymnopus</taxon>
    </lineage>
</organism>
<protein>
    <submittedName>
        <fullName evidence="1">Uncharacterized protein</fullName>
    </submittedName>
</protein>
<proteinExistence type="predicted"/>
<evidence type="ECO:0000313" key="1">
    <source>
        <dbReference type="EMBL" id="KAE9388878.1"/>
    </source>
</evidence>
<evidence type="ECO:0000313" key="2">
    <source>
        <dbReference type="Proteomes" id="UP000799118"/>
    </source>
</evidence>
<dbReference type="EMBL" id="ML769722">
    <property type="protein sequence ID" value="KAE9388878.1"/>
    <property type="molecule type" value="Genomic_DNA"/>
</dbReference>
<gene>
    <name evidence="1" type="ORF">BT96DRAFT_1072353</name>
</gene>
<dbReference type="Proteomes" id="UP000799118">
    <property type="component" value="Unassembled WGS sequence"/>
</dbReference>
<accession>A0A6A4GT67</accession>